<dbReference type="InterPro" id="IPR014939">
    <property type="entry name" value="CDT1_Gemini-bd-like"/>
</dbReference>
<comment type="caution">
    <text evidence="3">The sequence shown here is derived from an EMBL/GenBank/DDBJ whole genome shotgun (WGS) entry which is preliminary data.</text>
</comment>
<evidence type="ECO:0000313" key="3">
    <source>
        <dbReference type="EMBL" id="ORD97845.1"/>
    </source>
</evidence>
<sequence>MTNSSKEDSKITIKDNEVVIENSKTDLKKDKVKLIDTPTNLRTSDEDLIRKPISLKFKEEEVTHKEEEINKIDIYNDLLPEYDIVAFHYFPEEIKKFVSLFKSLKIIFDFNRKRKLNVIFDKHKSSIEKMWKHSLNRHVLDQLKEMIPDTLKFKEVSYKEKNVEITSFLIKITKDICIEERIHSFINDRYKNWLIEHDINFKVKKYHPDFLKSLTDQYSVKRKQIFVGQNKKVKIKEDKLVKKNEEEKVNKSIEDKYNEIVERVKKLEEQRKLEFIKNESVKIDYLGKIDEIFEVTKKRAIKLEDLTYKMGGKKIKEEIIKSIKDTKYVYKKVDSIEYLVKE</sequence>
<feature type="coiled-coil region" evidence="1">
    <location>
        <begin position="243"/>
        <end position="270"/>
    </location>
</feature>
<dbReference type="Pfam" id="PF08839">
    <property type="entry name" value="CDT1"/>
    <property type="match status" value="1"/>
</dbReference>
<gene>
    <name evidence="3" type="ORF">HERIO_309</name>
</gene>
<reference evidence="3 4" key="1">
    <citation type="journal article" date="2017" name="Environ. Microbiol.">
        <title>Decay of the glycolytic pathway and adaptation to intranuclear parasitism within Enterocytozoonidae microsporidia.</title>
        <authorList>
            <person name="Wiredu Boakye D."/>
            <person name="Jaroenlak P."/>
            <person name="Prachumwat A."/>
            <person name="Williams T.A."/>
            <person name="Bateman K.S."/>
            <person name="Itsathitphaisarn O."/>
            <person name="Sritunyalucksana K."/>
            <person name="Paszkiewicz K.H."/>
            <person name="Moore K.A."/>
            <person name="Stentiford G.D."/>
            <person name="Williams B.A."/>
        </authorList>
    </citation>
    <scope>NUCLEOTIDE SEQUENCE [LARGE SCALE GENOMIC DNA]</scope>
    <source>
        <strain evidence="3 4">GB1</strain>
    </source>
</reference>
<keyword evidence="1" id="KW-0175">Coiled coil</keyword>
<proteinExistence type="predicted"/>
<dbReference type="VEuPathDB" id="MicrosporidiaDB:A0H76_509"/>
<evidence type="ECO:0000256" key="1">
    <source>
        <dbReference type="SAM" id="Coils"/>
    </source>
</evidence>
<protein>
    <recommendedName>
        <fullName evidence="2">CDT1 Geminin-binding domain-containing protein</fullName>
    </recommendedName>
</protein>
<dbReference type="Proteomes" id="UP000192356">
    <property type="component" value="Unassembled WGS sequence"/>
</dbReference>
<dbReference type="EMBL" id="LVKB01000008">
    <property type="protein sequence ID" value="ORD97845.1"/>
    <property type="molecule type" value="Genomic_DNA"/>
</dbReference>
<evidence type="ECO:0000313" key="4">
    <source>
        <dbReference type="Proteomes" id="UP000192356"/>
    </source>
</evidence>
<keyword evidence="4" id="KW-1185">Reference proteome</keyword>
<dbReference type="OrthoDB" id="2196119at2759"/>
<name>A0A1X0QDW5_9MICR</name>
<accession>A0A1X0QDW5</accession>
<feature type="domain" description="CDT1 Geminin-binding" evidence="2">
    <location>
        <begin position="91"/>
        <end position="224"/>
    </location>
</feature>
<dbReference type="AlphaFoldDB" id="A0A1X0QDW5"/>
<organism evidence="3 4">
    <name type="scientific">Hepatospora eriocheir</name>
    <dbReference type="NCBI Taxonomy" id="1081669"/>
    <lineage>
        <taxon>Eukaryota</taxon>
        <taxon>Fungi</taxon>
        <taxon>Fungi incertae sedis</taxon>
        <taxon>Microsporidia</taxon>
        <taxon>Hepatosporidae</taxon>
        <taxon>Hepatospora</taxon>
    </lineage>
</organism>
<dbReference type="VEuPathDB" id="MicrosporidiaDB:HERIO_309"/>
<evidence type="ECO:0000259" key="2">
    <source>
        <dbReference type="Pfam" id="PF08839"/>
    </source>
</evidence>